<dbReference type="AlphaFoldDB" id="A0A8J7VQD9"/>
<proteinExistence type="predicted"/>
<dbReference type="NCBIfam" id="NF047335">
    <property type="entry name" value="T3SS_XAC0095"/>
    <property type="match status" value="1"/>
</dbReference>
<evidence type="ECO:0000256" key="1">
    <source>
        <dbReference type="SAM" id="MobiDB-lite"/>
    </source>
</evidence>
<organism evidence="3">
    <name type="scientific">Coralloluteibacterium stylophorae</name>
    <dbReference type="NCBI Taxonomy" id="1776034"/>
    <lineage>
        <taxon>Bacteria</taxon>
        <taxon>Pseudomonadati</taxon>
        <taxon>Pseudomonadota</taxon>
        <taxon>Gammaproteobacteria</taxon>
        <taxon>Lysobacterales</taxon>
        <taxon>Lysobacteraceae</taxon>
        <taxon>Coralloluteibacterium</taxon>
    </lineage>
</organism>
<dbReference type="Proteomes" id="UP000675747">
    <property type="component" value="Unassembled WGS sequence"/>
</dbReference>
<dbReference type="Pfam" id="PF26642">
    <property type="entry name" value="XAC0095_dom"/>
    <property type="match status" value="1"/>
</dbReference>
<comment type="caution">
    <text evidence="3">The sequence shown here is derived from an EMBL/GenBank/DDBJ whole genome shotgun (WGS) entry which is preliminary data.</text>
</comment>
<dbReference type="InterPro" id="IPR058099">
    <property type="entry name" value="T3SS_XAC0095_dom"/>
</dbReference>
<evidence type="ECO:0000259" key="2">
    <source>
        <dbReference type="Pfam" id="PF26642"/>
    </source>
</evidence>
<keyword evidence="5" id="KW-1185">Reference proteome</keyword>
<name>A0A8J7VQD9_9GAMM</name>
<evidence type="ECO:0000313" key="4">
    <source>
        <dbReference type="EMBL" id="MBS7457278.1"/>
    </source>
</evidence>
<evidence type="ECO:0000313" key="3">
    <source>
        <dbReference type="EMBL" id="MBR0560912.1"/>
    </source>
</evidence>
<gene>
    <name evidence="3" type="ORF">KB893_00035</name>
    <name evidence="4" type="ORF">KB893_009040</name>
</gene>
<sequence length="205" mass="22043">MEGGWAMSNRESNASNTTGYFLPEDSQFRLKKLRDHMTFLSHLAQPRTWDGEREFAPEVRLDELAVCLELLAEQAGMVLAEVSWMAPPKDEADISAAERNASSAEGEPEDAPEGVRFGITLDQIDDLNRLVQMISAHGDAIAAGSAGLAAQTLPLLGEAIFEGAEAVRTILDQVEAQRSGPTPSKRNGVGEARAVYRIAPLPAAA</sequence>
<protein>
    <recommendedName>
        <fullName evidence="2">XAC0095-like domain-containing protein</fullName>
    </recommendedName>
</protein>
<evidence type="ECO:0000313" key="5">
    <source>
        <dbReference type="Proteomes" id="UP000675747"/>
    </source>
</evidence>
<feature type="domain" description="XAC0095-like" evidence="2">
    <location>
        <begin position="17"/>
        <end position="84"/>
    </location>
</feature>
<reference evidence="4 5" key="1">
    <citation type="journal article" date="2021" name="Microbiol. Resour. Announc.">
        <title>Draft Genome Sequence of Coralloluteibacterium stylophorae LMG 29479T.</title>
        <authorList>
            <person name="Karlyshev A.V."/>
            <person name="Kudryashova E.B."/>
            <person name="Ariskina E.V."/>
            <person name="Conroy A.P."/>
            <person name="Abidueva E.Y."/>
        </authorList>
    </citation>
    <scope>NUCLEOTIDE SEQUENCE [LARGE SCALE GENOMIC DNA]</scope>
    <source>
        <strain evidence="4 5">LMG 29479</strain>
    </source>
</reference>
<dbReference type="EMBL" id="JAGQFT010000001">
    <property type="protein sequence ID" value="MBR0560912.1"/>
    <property type="molecule type" value="Genomic_DNA"/>
</dbReference>
<accession>A0A8J7VQD9</accession>
<feature type="region of interest" description="Disordered" evidence="1">
    <location>
        <begin position="93"/>
        <end position="114"/>
    </location>
</feature>
<dbReference type="EMBL" id="JAGQFT020000005">
    <property type="protein sequence ID" value="MBS7457278.1"/>
    <property type="molecule type" value="Genomic_DNA"/>
</dbReference>
<reference evidence="3" key="2">
    <citation type="submission" date="2021-04" db="EMBL/GenBank/DDBJ databases">
        <authorList>
            <person name="Karlyshev A.V."/>
        </authorList>
    </citation>
    <scope>NUCLEOTIDE SEQUENCE</scope>
    <source>
        <strain evidence="3">LMG 29479</strain>
    </source>
</reference>